<dbReference type="Pfam" id="PF07730">
    <property type="entry name" value="HisKA_3"/>
    <property type="match status" value="1"/>
</dbReference>
<feature type="domain" description="Signal transduction histidine kinase subgroup 3 dimerisation and phosphoacceptor" evidence="12">
    <location>
        <begin position="175"/>
        <end position="241"/>
    </location>
</feature>
<accession>A0A1M7RAZ8</accession>
<comment type="catalytic activity">
    <reaction evidence="1">
        <text>ATP + protein L-histidine = ADP + protein N-phospho-L-histidine.</text>
        <dbReference type="EC" id="2.7.13.3"/>
    </reaction>
</comment>
<dbReference type="STRING" id="134849.SAMN05443668_109111"/>
<feature type="domain" description="Histidine kinase/HSP90-like ATPase" evidence="11">
    <location>
        <begin position="287"/>
        <end position="372"/>
    </location>
</feature>
<dbReference type="InterPro" id="IPR011712">
    <property type="entry name" value="Sig_transdc_His_kin_sub3_dim/P"/>
</dbReference>
<evidence type="ECO:0000256" key="1">
    <source>
        <dbReference type="ARBA" id="ARBA00000085"/>
    </source>
</evidence>
<evidence type="ECO:0000256" key="7">
    <source>
        <dbReference type="ARBA" id="ARBA00022840"/>
    </source>
</evidence>
<evidence type="ECO:0000313" key="13">
    <source>
        <dbReference type="EMBL" id="SHN43309.1"/>
    </source>
</evidence>
<keyword evidence="4" id="KW-0808">Transferase</keyword>
<evidence type="ECO:0000313" key="14">
    <source>
        <dbReference type="Proteomes" id="UP000184440"/>
    </source>
</evidence>
<dbReference type="GO" id="GO:0016020">
    <property type="term" value="C:membrane"/>
    <property type="evidence" value="ECO:0007669"/>
    <property type="project" value="InterPro"/>
</dbReference>
<dbReference type="InterPro" id="IPR050482">
    <property type="entry name" value="Sensor_HK_TwoCompSys"/>
</dbReference>
<dbReference type="GO" id="GO:0005524">
    <property type="term" value="F:ATP binding"/>
    <property type="evidence" value="ECO:0007669"/>
    <property type="project" value="UniProtKB-KW"/>
</dbReference>
<keyword evidence="14" id="KW-1185">Reference proteome</keyword>
<feature type="transmembrane region" description="Helical" evidence="10">
    <location>
        <begin position="31"/>
        <end position="48"/>
    </location>
</feature>
<dbReference type="EC" id="2.7.13.3" evidence="2"/>
<evidence type="ECO:0000256" key="5">
    <source>
        <dbReference type="ARBA" id="ARBA00022741"/>
    </source>
</evidence>
<evidence type="ECO:0000256" key="2">
    <source>
        <dbReference type="ARBA" id="ARBA00012438"/>
    </source>
</evidence>
<feature type="transmembrane region" description="Helical" evidence="10">
    <location>
        <begin position="95"/>
        <end position="113"/>
    </location>
</feature>
<dbReference type="SUPFAM" id="SSF55874">
    <property type="entry name" value="ATPase domain of HSP90 chaperone/DNA topoisomerase II/histidine kinase"/>
    <property type="match status" value="1"/>
</dbReference>
<dbReference type="OrthoDB" id="227596at2"/>
<dbReference type="Gene3D" id="3.30.565.10">
    <property type="entry name" value="Histidine kinase-like ATPase, C-terminal domain"/>
    <property type="match status" value="1"/>
</dbReference>
<dbReference type="GO" id="GO:0046983">
    <property type="term" value="F:protein dimerization activity"/>
    <property type="evidence" value="ECO:0007669"/>
    <property type="project" value="InterPro"/>
</dbReference>
<keyword evidence="7" id="KW-0067">ATP-binding</keyword>
<keyword evidence="6 13" id="KW-0418">Kinase</keyword>
<name>A0A1M7RAZ8_9ACTN</name>
<protein>
    <recommendedName>
        <fullName evidence="2">histidine kinase</fullName>
        <ecNumber evidence="2">2.7.13.3</ecNumber>
    </recommendedName>
</protein>
<dbReference type="PANTHER" id="PTHR24421">
    <property type="entry name" value="NITRATE/NITRITE SENSOR PROTEIN NARX-RELATED"/>
    <property type="match status" value="1"/>
</dbReference>
<keyword evidence="10" id="KW-0472">Membrane</keyword>
<evidence type="ECO:0000256" key="10">
    <source>
        <dbReference type="SAM" id="Phobius"/>
    </source>
</evidence>
<dbReference type="Pfam" id="PF02518">
    <property type="entry name" value="HATPase_c"/>
    <property type="match status" value="1"/>
</dbReference>
<evidence type="ECO:0000256" key="8">
    <source>
        <dbReference type="ARBA" id="ARBA00023012"/>
    </source>
</evidence>
<keyword evidence="3" id="KW-0597">Phosphoprotein</keyword>
<evidence type="ECO:0000259" key="11">
    <source>
        <dbReference type="Pfam" id="PF02518"/>
    </source>
</evidence>
<dbReference type="RefSeq" id="WP_073260730.1">
    <property type="nucleotide sequence ID" value="NZ_FRCS01000009.1"/>
</dbReference>
<evidence type="ECO:0000256" key="4">
    <source>
        <dbReference type="ARBA" id="ARBA00022679"/>
    </source>
</evidence>
<keyword evidence="10" id="KW-0812">Transmembrane</keyword>
<dbReference type="GO" id="GO:0000155">
    <property type="term" value="F:phosphorelay sensor kinase activity"/>
    <property type="evidence" value="ECO:0007669"/>
    <property type="project" value="InterPro"/>
</dbReference>
<dbReference type="CDD" id="cd16917">
    <property type="entry name" value="HATPase_UhpB-NarQ-NarX-like"/>
    <property type="match status" value="1"/>
</dbReference>
<evidence type="ECO:0000256" key="6">
    <source>
        <dbReference type="ARBA" id="ARBA00022777"/>
    </source>
</evidence>
<reference evidence="13 14" key="1">
    <citation type="submission" date="2016-11" db="EMBL/GenBank/DDBJ databases">
        <authorList>
            <person name="Jaros S."/>
            <person name="Januszkiewicz K."/>
            <person name="Wedrychowicz H."/>
        </authorList>
    </citation>
    <scope>NUCLEOTIDE SEQUENCE [LARGE SCALE GENOMIC DNA]</scope>
    <source>
        <strain evidence="13 14">DSM 46144</strain>
    </source>
</reference>
<feature type="transmembrane region" description="Helical" evidence="10">
    <location>
        <begin position="125"/>
        <end position="143"/>
    </location>
</feature>
<dbReference type="EMBL" id="FRCS01000009">
    <property type="protein sequence ID" value="SHN43309.1"/>
    <property type="molecule type" value="Genomic_DNA"/>
</dbReference>
<organism evidence="13 14">
    <name type="scientific">Cryptosporangium aurantiacum</name>
    <dbReference type="NCBI Taxonomy" id="134849"/>
    <lineage>
        <taxon>Bacteria</taxon>
        <taxon>Bacillati</taxon>
        <taxon>Actinomycetota</taxon>
        <taxon>Actinomycetes</taxon>
        <taxon>Cryptosporangiales</taxon>
        <taxon>Cryptosporangiaceae</taxon>
        <taxon>Cryptosporangium</taxon>
    </lineage>
</organism>
<dbReference type="InterPro" id="IPR003594">
    <property type="entry name" value="HATPase_dom"/>
</dbReference>
<feature type="transmembrane region" description="Helical" evidence="10">
    <location>
        <begin position="55"/>
        <end position="75"/>
    </location>
</feature>
<gene>
    <name evidence="13" type="ORF">SAMN05443668_109111</name>
</gene>
<dbReference type="AlphaFoldDB" id="A0A1M7RAZ8"/>
<keyword evidence="10" id="KW-1133">Transmembrane helix</keyword>
<evidence type="ECO:0000256" key="3">
    <source>
        <dbReference type="ARBA" id="ARBA00022553"/>
    </source>
</evidence>
<sequence>MRAVDVLLAVASAAAVTVAVAVSPESPPPGALLAAATLGLTLGAALLVRRRWPVAVLIGSLVAVLTYDSTGYPGIAPLWPLLVPLYTVARAGRLLTGAVVGATAMLIGAGWVLHAGVPVLELLDGMVREIAVYALALVAGAAVRTRDRFAAEFTARLAAERRQQEREAEQRVLTERLRIARELHDVTAHTVAVVGIQIALAKELIDRDPAAARDLLEGTRKINVDAIGELQATVTLLREADAEEPRRSPPDESQIDELVRRAADSGLRVELIRSGVTDPLPPAVGLTAYRIVQEALTNVLRHADAASAHVVLDRAADGLTVTVTDDGRGCDADSWGHGLTGMRERALSLGGALSAGRPEAGGFRVQAWLPTEAAVAEVAQSEPALSESALSESALSESALSEVAE</sequence>
<dbReference type="InterPro" id="IPR036890">
    <property type="entry name" value="HATPase_C_sf"/>
</dbReference>
<evidence type="ECO:0000256" key="9">
    <source>
        <dbReference type="SAM" id="MobiDB-lite"/>
    </source>
</evidence>
<dbReference type="PANTHER" id="PTHR24421:SF10">
    <property type="entry name" value="NITRATE_NITRITE SENSOR PROTEIN NARQ"/>
    <property type="match status" value="1"/>
</dbReference>
<feature type="region of interest" description="Disordered" evidence="9">
    <location>
        <begin position="380"/>
        <end position="405"/>
    </location>
</feature>
<evidence type="ECO:0000259" key="12">
    <source>
        <dbReference type="Pfam" id="PF07730"/>
    </source>
</evidence>
<proteinExistence type="predicted"/>
<dbReference type="Gene3D" id="1.20.5.1930">
    <property type="match status" value="1"/>
</dbReference>
<dbReference type="Proteomes" id="UP000184440">
    <property type="component" value="Unassembled WGS sequence"/>
</dbReference>
<keyword evidence="5" id="KW-0547">Nucleotide-binding</keyword>
<keyword evidence="8" id="KW-0902">Two-component regulatory system</keyword>